<dbReference type="AlphaFoldDB" id="A0AAE3FNR4"/>
<dbReference type="Pfam" id="PF01636">
    <property type="entry name" value="APH"/>
    <property type="match status" value="1"/>
</dbReference>
<reference evidence="2 3" key="1">
    <citation type="journal article" date="2022" name="Syst. Appl. Microbiol.">
        <title>Natronocalculus amylovorans gen. nov., sp. nov., and Natranaeroarchaeum aerophilus sp. nov., dominant culturable amylolytic natronoarchaea from hypersaline soda lakes in southwestern Siberia.</title>
        <authorList>
            <person name="Sorokin D.Y."/>
            <person name="Elcheninov A.G."/>
            <person name="Khizhniak T.V."/>
            <person name="Koenen M."/>
            <person name="Bale N.J."/>
            <person name="Damste J.S.S."/>
            <person name="Kublanov I.V."/>
        </authorList>
    </citation>
    <scope>NUCLEOTIDE SEQUENCE [LARGE SCALE GENOMIC DNA]</scope>
    <source>
        <strain evidence="2 3">AArc-St1-1</strain>
    </source>
</reference>
<dbReference type="SUPFAM" id="SSF56112">
    <property type="entry name" value="Protein kinase-like (PK-like)"/>
    <property type="match status" value="1"/>
</dbReference>
<proteinExistence type="predicted"/>
<gene>
    <name evidence="2" type="ORF">AArcSt11_04050</name>
</gene>
<dbReference type="RefSeq" id="WP_250594848.1">
    <property type="nucleotide sequence ID" value="NZ_JAKRVY010000001.1"/>
</dbReference>
<organism evidence="2 3">
    <name type="scientific">Natranaeroarchaeum aerophilus</name>
    <dbReference type="NCBI Taxonomy" id="2917711"/>
    <lineage>
        <taxon>Archaea</taxon>
        <taxon>Methanobacteriati</taxon>
        <taxon>Methanobacteriota</taxon>
        <taxon>Stenosarchaea group</taxon>
        <taxon>Halobacteria</taxon>
        <taxon>Halobacteriales</taxon>
        <taxon>Natronoarchaeaceae</taxon>
        <taxon>Natranaeroarchaeum</taxon>
    </lineage>
</organism>
<dbReference type="Gene3D" id="3.90.1200.10">
    <property type="match status" value="1"/>
</dbReference>
<dbReference type="InterPro" id="IPR011009">
    <property type="entry name" value="Kinase-like_dom_sf"/>
</dbReference>
<protein>
    <submittedName>
        <fullName evidence="2">Aminoglycoside phosphotransferase family protein</fullName>
    </submittedName>
</protein>
<name>A0AAE3FNR4_9EURY</name>
<evidence type="ECO:0000259" key="1">
    <source>
        <dbReference type="Pfam" id="PF01636"/>
    </source>
</evidence>
<dbReference type="InterPro" id="IPR002575">
    <property type="entry name" value="Aminoglycoside_PTrfase"/>
</dbReference>
<evidence type="ECO:0000313" key="2">
    <source>
        <dbReference type="EMBL" id="MCL9812822.1"/>
    </source>
</evidence>
<comment type="caution">
    <text evidence="2">The sequence shown here is derived from an EMBL/GenBank/DDBJ whole genome shotgun (WGS) entry which is preliminary data.</text>
</comment>
<dbReference type="Proteomes" id="UP001202674">
    <property type="component" value="Unassembled WGS sequence"/>
</dbReference>
<keyword evidence="3" id="KW-1185">Reference proteome</keyword>
<dbReference type="EMBL" id="JAKRVY010000001">
    <property type="protein sequence ID" value="MCL9812822.1"/>
    <property type="molecule type" value="Genomic_DNA"/>
</dbReference>
<feature type="domain" description="Aminoglycoside phosphotransferase" evidence="1">
    <location>
        <begin position="101"/>
        <end position="286"/>
    </location>
</feature>
<sequence>MGPDLSHVTAFTEHVGSGQSRPRSFYALDPPGEHYYLFRPTRAAFETVAGMIAGEGLKRRLGGYALRGCAVAPVFARLVPFVSTRTLDVGDGFDCDIAVLSNRTRLVDLGEQVVYTIPSGGPERVVDEVYARERLPPTITVPTLHDYDLDYPYLAEAFVTGTHPRSPVEGWPFLLDALDQLTDLYRNDPEPVAVSGILDDAKTTLDERGLLAEPPFDRAFDLLMRLHLPEYLYRAWVHRDLHTRNVLVEDERVCILDWESAGQDLVVRDLFRPFTIAYYDTRDPRPFVELCTCEGTGGEIVDDYIDVVGEYAMAGPGRYSGLPVLYLLSTLADKERTEFWESKRELLSEVIDRIQ</sequence>
<accession>A0AAE3FNR4</accession>
<evidence type="ECO:0000313" key="3">
    <source>
        <dbReference type="Proteomes" id="UP001202674"/>
    </source>
</evidence>